<evidence type="ECO:0000313" key="2">
    <source>
        <dbReference type="EMBL" id="PBQ23880.1"/>
    </source>
</evidence>
<reference evidence="2 3" key="1">
    <citation type="submission" date="2017-09" db="EMBL/GenBank/DDBJ databases">
        <title>Genome sequence of Lactobacillus brevis D7.</title>
        <authorList>
            <person name="Kwon M.-S."/>
            <person name="Lim S.K."/>
            <person name="Choi H.-J."/>
        </authorList>
    </citation>
    <scope>NUCLEOTIDE SEQUENCE [LARGE SCALE GENOMIC DNA]</scope>
    <source>
        <strain evidence="2 3">D7</strain>
    </source>
</reference>
<feature type="chain" id="PRO_5039584146" evidence="1">
    <location>
        <begin position="23"/>
        <end position="83"/>
    </location>
</feature>
<comment type="caution">
    <text evidence="2">The sequence shown here is derived from an EMBL/GenBank/DDBJ whole genome shotgun (WGS) entry which is preliminary data.</text>
</comment>
<dbReference type="EMBL" id="NVYO01000001">
    <property type="protein sequence ID" value="PBQ23880.1"/>
    <property type="molecule type" value="Genomic_DNA"/>
</dbReference>
<sequence length="83" mass="9446">MKNIKKSVAVVALSFTLFMGGAAPIVPNITTAHAKTTYVWIAPKHGKKYHFNKNCRGLKHASYKKHVKLHWAKKHGYTKCHFE</sequence>
<organism evidence="2 3">
    <name type="scientific">Levilactobacillus brevis</name>
    <name type="common">Lactobacillus brevis</name>
    <dbReference type="NCBI Taxonomy" id="1580"/>
    <lineage>
        <taxon>Bacteria</taxon>
        <taxon>Bacillati</taxon>
        <taxon>Bacillota</taxon>
        <taxon>Bacilli</taxon>
        <taxon>Lactobacillales</taxon>
        <taxon>Lactobacillaceae</taxon>
        <taxon>Levilactobacillus</taxon>
    </lineage>
</organism>
<keyword evidence="1" id="KW-0732">Signal</keyword>
<name>A0A2A3TYG7_LEVBR</name>
<protein>
    <submittedName>
        <fullName evidence="2">Uncharacterized protein</fullName>
    </submittedName>
</protein>
<dbReference type="Proteomes" id="UP000217918">
    <property type="component" value="Unassembled WGS sequence"/>
</dbReference>
<dbReference type="RefSeq" id="WP_096110101.1">
    <property type="nucleotide sequence ID" value="NZ_NVYO01000001.1"/>
</dbReference>
<evidence type="ECO:0000256" key="1">
    <source>
        <dbReference type="SAM" id="SignalP"/>
    </source>
</evidence>
<proteinExistence type="predicted"/>
<dbReference type="AlphaFoldDB" id="A0A2A3TYG7"/>
<feature type="signal peptide" evidence="1">
    <location>
        <begin position="1"/>
        <end position="22"/>
    </location>
</feature>
<accession>A0A2A3TYG7</accession>
<evidence type="ECO:0000313" key="3">
    <source>
        <dbReference type="Proteomes" id="UP000217918"/>
    </source>
</evidence>
<gene>
    <name evidence="2" type="ORF">CNR29_07555</name>
</gene>